<dbReference type="EC" id="1.5.1.2" evidence="4 5"/>
<comment type="catalytic activity">
    <reaction evidence="4">
        <text>L-proline + NAD(+) = (S)-1-pyrroline-5-carboxylate + NADH + 2 H(+)</text>
        <dbReference type="Rhea" id="RHEA:14105"/>
        <dbReference type="ChEBI" id="CHEBI:15378"/>
        <dbReference type="ChEBI" id="CHEBI:17388"/>
        <dbReference type="ChEBI" id="CHEBI:57540"/>
        <dbReference type="ChEBI" id="CHEBI:57945"/>
        <dbReference type="ChEBI" id="CHEBI:60039"/>
        <dbReference type="EC" id="1.5.1.2"/>
    </reaction>
</comment>
<dbReference type="InterPro" id="IPR000304">
    <property type="entry name" value="Pyrroline-COOH_reductase"/>
</dbReference>
<dbReference type="KEGG" id="mrk:FIT61_04920"/>
<dbReference type="FunFam" id="1.10.3730.10:FF:000001">
    <property type="entry name" value="Pyrroline-5-carboxylate reductase"/>
    <property type="match status" value="1"/>
</dbReference>
<feature type="domain" description="Pyrroline-5-carboxylate reductase dimerisation" evidence="9">
    <location>
        <begin position="158"/>
        <end position="262"/>
    </location>
</feature>
<comment type="pathway">
    <text evidence="4 7">Amino-acid biosynthesis; L-proline biosynthesis; L-proline from L-glutamate 5-semialdehyde: step 1/1.</text>
</comment>
<dbReference type="Gene3D" id="1.10.3730.10">
    <property type="entry name" value="ProC C-terminal domain-like"/>
    <property type="match status" value="1"/>
</dbReference>
<feature type="binding site" evidence="6">
    <location>
        <begin position="66"/>
        <end position="69"/>
    </location>
    <ligand>
        <name>NADP(+)</name>
        <dbReference type="ChEBI" id="CHEBI:58349"/>
    </ligand>
</feature>
<dbReference type="PIRSF" id="PIRSF000193">
    <property type="entry name" value="Pyrrol-5-carb_rd"/>
    <property type="match status" value="1"/>
</dbReference>
<evidence type="ECO:0000256" key="5">
    <source>
        <dbReference type="NCBIfam" id="TIGR00112"/>
    </source>
</evidence>
<evidence type="ECO:0000256" key="7">
    <source>
        <dbReference type="RuleBase" id="RU003903"/>
    </source>
</evidence>
<accession>A0AAE6KPD3</accession>
<feature type="domain" description="Pyrroline-5-carboxylate reductase catalytic N-terminal" evidence="8">
    <location>
        <begin position="3"/>
        <end position="94"/>
    </location>
</feature>
<dbReference type="GO" id="GO:0055129">
    <property type="term" value="P:L-proline biosynthetic process"/>
    <property type="evidence" value="ECO:0007669"/>
    <property type="project" value="UniProtKB-UniRule"/>
</dbReference>
<comment type="function">
    <text evidence="4">Catalyzes the reduction of 1-pyrroline-5-carboxylate (PCA) to L-proline.</text>
</comment>
<dbReference type="GO" id="GO:0004735">
    <property type="term" value="F:pyrroline-5-carboxylate reductase activity"/>
    <property type="evidence" value="ECO:0007669"/>
    <property type="project" value="UniProtKB-UniRule"/>
</dbReference>
<dbReference type="Gene3D" id="3.40.50.720">
    <property type="entry name" value="NAD(P)-binding Rossmann-like Domain"/>
    <property type="match status" value="1"/>
</dbReference>
<keyword evidence="11" id="KW-1185">Reference proteome</keyword>
<dbReference type="PANTHER" id="PTHR11645">
    <property type="entry name" value="PYRROLINE-5-CARBOXYLATE REDUCTASE"/>
    <property type="match status" value="1"/>
</dbReference>
<evidence type="ECO:0000259" key="9">
    <source>
        <dbReference type="Pfam" id="PF14748"/>
    </source>
</evidence>
<dbReference type="SUPFAM" id="SSF51735">
    <property type="entry name" value="NAD(P)-binding Rossmann-fold domains"/>
    <property type="match status" value="1"/>
</dbReference>
<dbReference type="Proteomes" id="UP000312102">
    <property type="component" value="Chromosome"/>
</dbReference>
<evidence type="ECO:0000313" key="10">
    <source>
        <dbReference type="EMBL" id="QDD13769.1"/>
    </source>
</evidence>
<dbReference type="Pfam" id="PF14748">
    <property type="entry name" value="P5CR_dimer"/>
    <property type="match status" value="1"/>
</dbReference>
<evidence type="ECO:0000313" key="11">
    <source>
        <dbReference type="Proteomes" id="UP000312102"/>
    </source>
</evidence>
<dbReference type="RefSeq" id="WP_139883609.1">
    <property type="nucleotide sequence ID" value="NZ_CP040986.1"/>
</dbReference>
<keyword evidence="4 7" id="KW-0028">Amino-acid biosynthesis</keyword>
<feature type="binding site" evidence="6">
    <location>
        <position position="34"/>
    </location>
    <ligand>
        <name>NADP(+)</name>
        <dbReference type="ChEBI" id="CHEBI:58349"/>
    </ligand>
</feature>
<comment type="subcellular location">
    <subcellularLocation>
        <location evidence="4">Cytoplasm</location>
    </subcellularLocation>
</comment>
<proteinExistence type="inferred from homology"/>
<comment type="catalytic activity">
    <reaction evidence="4 7">
        <text>L-proline + NADP(+) = (S)-1-pyrroline-5-carboxylate + NADPH + 2 H(+)</text>
        <dbReference type="Rhea" id="RHEA:14109"/>
        <dbReference type="ChEBI" id="CHEBI:15378"/>
        <dbReference type="ChEBI" id="CHEBI:17388"/>
        <dbReference type="ChEBI" id="CHEBI:57783"/>
        <dbReference type="ChEBI" id="CHEBI:58349"/>
        <dbReference type="ChEBI" id="CHEBI:60039"/>
        <dbReference type="EC" id="1.5.1.2"/>
    </reaction>
</comment>
<dbReference type="Pfam" id="PF03807">
    <property type="entry name" value="F420_oxidored"/>
    <property type="match status" value="1"/>
</dbReference>
<dbReference type="InterPro" id="IPR029036">
    <property type="entry name" value="P5CR_dimer"/>
</dbReference>
<evidence type="ECO:0000256" key="2">
    <source>
        <dbReference type="ARBA" id="ARBA00022857"/>
    </source>
</evidence>
<dbReference type="HAMAP" id="MF_01925">
    <property type="entry name" value="P5C_reductase"/>
    <property type="match status" value="1"/>
</dbReference>
<keyword evidence="4 7" id="KW-0641">Proline biosynthesis</keyword>
<evidence type="ECO:0000256" key="3">
    <source>
        <dbReference type="ARBA" id="ARBA00023002"/>
    </source>
</evidence>
<keyword evidence="2 4" id="KW-0521">NADP</keyword>
<dbReference type="EMBL" id="CP040986">
    <property type="protein sequence ID" value="QDD13769.1"/>
    <property type="molecule type" value="Genomic_DNA"/>
</dbReference>
<comment type="similarity">
    <text evidence="1 4 7">Belongs to the pyrroline-5-carboxylate reductase family.</text>
</comment>
<evidence type="ECO:0000259" key="8">
    <source>
        <dbReference type="Pfam" id="PF03807"/>
    </source>
</evidence>
<sequence>MNICFLGGGNMASAMISGLLNKNYSPALIRVIESDSKKRLEIKARFNISSEAEFKKIDEDEIIVLAVKPQQTESLLKSISHEISQQIILSIAAGIQIKSIEKWTNGHKSIVRSMPNMCAQIQLGITALFTQETLDTKNKMAIEEIAGAIGDFIWLDNESKLDAVTAISGSGPAYIFYFLDAFIKAAIELGLSRNEAEKLCSKTMLGSSHLAKDQLNNLQNLITSVASKGGTTEEGLKQLESNKLDEALLKATRAAYERSKKLGSEFN</sequence>
<keyword evidence="3 4" id="KW-0560">Oxidoreductase</keyword>
<evidence type="ECO:0000256" key="1">
    <source>
        <dbReference type="ARBA" id="ARBA00005525"/>
    </source>
</evidence>
<dbReference type="PROSITE" id="PS00521">
    <property type="entry name" value="P5CR"/>
    <property type="match status" value="1"/>
</dbReference>
<organism evidence="10 11">
    <name type="scientific">Candidatus Methylopumilus rimovensis</name>
    <dbReference type="NCBI Taxonomy" id="2588535"/>
    <lineage>
        <taxon>Bacteria</taxon>
        <taxon>Pseudomonadati</taxon>
        <taxon>Pseudomonadota</taxon>
        <taxon>Betaproteobacteria</taxon>
        <taxon>Nitrosomonadales</taxon>
        <taxon>Methylophilaceae</taxon>
        <taxon>Candidatus Methylopumilus</taxon>
    </lineage>
</organism>
<name>A0AAE6KPD3_9PROT</name>
<feature type="binding site" evidence="6">
    <location>
        <begin position="6"/>
        <end position="11"/>
    </location>
    <ligand>
        <name>NADP(+)</name>
        <dbReference type="ChEBI" id="CHEBI:58349"/>
    </ligand>
</feature>
<dbReference type="PANTHER" id="PTHR11645:SF0">
    <property type="entry name" value="PYRROLINE-5-CARBOXYLATE REDUCTASE 3"/>
    <property type="match status" value="1"/>
</dbReference>
<evidence type="ECO:0000256" key="4">
    <source>
        <dbReference type="HAMAP-Rule" id="MF_01925"/>
    </source>
</evidence>
<gene>
    <name evidence="4" type="primary">proC</name>
    <name evidence="10" type="ORF">FIT61_04920</name>
</gene>
<dbReference type="NCBIfam" id="TIGR00112">
    <property type="entry name" value="proC"/>
    <property type="match status" value="1"/>
</dbReference>
<dbReference type="AlphaFoldDB" id="A0AAE6KPD3"/>
<evidence type="ECO:0000256" key="6">
    <source>
        <dbReference type="PIRSR" id="PIRSR000193-1"/>
    </source>
</evidence>
<dbReference type="InterPro" id="IPR028939">
    <property type="entry name" value="P5C_Rdtase_cat_N"/>
</dbReference>
<dbReference type="InterPro" id="IPR036291">
    <property type="entry name" value="NAD(P)-bd_dom_sf"/>
</dbReference>
<dbReference type="SUPFAM" id="SSF48179">
    <property type="entry name" value="6-phosphogluconate dehydrogenase C-terminal domain-like"/>
    <property type="match status" value="1"/>
</dbReference>
<protein>
    <recommendedName>
        <fullName evidence="4 5">Pyrroline-5-carboxylate reductase</fullName>
        <shortName evidence="4">P5C reductase</shortName>
        <shortName evidence="4">P5CR</shortName>
        <ecNumber evidence="4 5">1.5.1.2</ecNumber>
    </recommendedName>
    <alternativeName>
        <fullName evidence="4">PCA reductase</fullName>
    </alternativeName>
</protein>
<dbReference type="InterPro" id="IPR053790">
    <property type="entry name" value="P5CR-like_CS"/>
</dbReference>
<reference evidence="10 11" key="1">
    <citation type="journal article" date="2019" name="ISME J.">
        <title>Evolution in action: habitat transition from sediment to the pelagial leads to genome streamlining in Methylophilaceae.</title>
        <authorList>
            <person name="Salcher M."/>
            <person name="Schaefle D."/>
            <person name="Kaspar M."/>
            <person name="Neuenschwander S.M."/>
            <person name="Ghai R."/>
        </authorList>
    </citation>
    <scope>NUCLEOTIDE SEQUENCE [LARGE SCALE GENOMIC DNA]</scope>
    <source>
        <strain evidence="10 11">MMS-RI-1</strain>
    </source>
</reference>
<dbReference type="GO" id="GO:0005737">
    <property type="term" value="C:cytoplasm"/>
    <property type="evidence" value="ECO:0007669"/>
    <property type="project" value="UniProtKB-SubCell"/>
</dbReference>
<keyword evidence="4" id="KW-0963">Cytoplasm</keyword>
<dbReference type="InterPro" id="IPR008927">
    <property type="entry name" value="6-PGluconate_DH-like_C_sf"/>
</dbReference>